<gene>
    <name evidence="4" type="ORF">H9714_09710</name>
</gene>
<protein>
    <submittedName>
        <fullName evidence="4">FHA domain-containing protein</fullName>
    </submittedName>
</protein>
<feature type="compositionally biased region" description="Pro residues" evidence="1">
    <location>
        <begin position="204"/>
        <end position="222"/>
    </location>
</feature>
<reference evidence="4" key="2">
    <citation type="submission" date="2021-04" db="EMBL/GenBank/DDBJ databases">
        <authorList>
            <person name="Gilroy R."/>
        </authorList>
    </citation>
    <scope>NUCLEOTIDE SEQUENCE</scope>
    <source>
        <strain evidence="4">CHK189-11263</strain>
    </source>
</reference>
<dbReference type="Pfam" id="PF13240">
    <property type="entry name" value="Zn_Ribbon_1"/>
    <property type="match status" value="1"/>
</dbReference>
<organism evidence="4 5">
    <name type="scientific">Candidatus Flavonifractor intestinipullorum</name>
    <dbReference type="NCBI Taxonomy" id="2838587"/>
    <lineage>
        <taxon>Bacteria</taxon>
        <taxon>Bacillati</taxon>
        <taxon>Bacillota</taxon>
        <taxon>Clostridia</taxon>
        <taxon>Eubacteriales</taxon>
        <taxon>Oscillospiraceae</taxon>
        <taxon>Flavonifractor</taxon>
    </lineage>
</organism>
<evidence type="ECO:0000313" key="5">
    <source>
        <dbReference type="Proteomes" id="UP000824208"/>
    </source>
</evidence>
<name>A0A9D2MDV5_9FIRM</name>
<dbReference type="PANTHER" id="PTHR23308">
    <property type="entry name" value="NUCLEAR INHIBITOR OF PROTEIN PHOSPHATASE-1"/>
    <property type="match status" value="1"/>
</dbReference>
<dbReference type="Gene3D" id="2.60.200.20">
    <property type="match status" value="1"/>
</dbReference>
<evidence type="ECO:0000313" key="4">
    <source>
        <dbReference type="EMBL" id="HJB57813.1"/>
    </source>
</evidence>
<feature type="transmembrane region" description="Helical" evidence="2">
    <location>
        <begin position="240"/>
        <end position="261"/>
    </location>
</feature>
<comment type="caution">
    <text evidence="4">The sequence shown here is derived from an EMBL/GenBank/DDBJ whole genome shotgun (WGS) entry which is preliminary data.</text>
</comment>
<dbReference type="SMART" id="SM00240">
    <property type="entry name" value="FHA"/>
    <property type="match status" value="1"/>
</dbReference>
<sequence>MDRDYTPAGADILAVIHYTVDGTPHTVQVKEFPFRIGRDSSAVHLTLHDPKVSRTHAVLFCRDGGVWLENLSATNGTEVNGARMEEPVELLSGDEAVIGSTRLVFEIGVTAPADQAPTELLTPAWPEESSAPWPGQAQEAPKSPWPEPPAPEAGPSAPPPPPAPESSSGGAPLYCRQCGAKLREGALFCGSCGARVPQAASAAPTPPRNGPSAPPPPPPPPYQAAGSAHSGGKKPGKHRLIGILAIVAAVAVILALAFFLFGGRSLNKALDAYVKASFTGDAEAIFNLFPEPVQAAALEEAAWDGYATEREALAYLSDQLQSAIYQLDDYLGEDWTYSYEVVSREEYDKAQVQDLVESLRSEGATGFNADAVTEVELEITLESADGSNRVDQSMYLYGVKDGRSWYIVSI</sequence>
<dbReference type="Proteomes" id="UP000824208">
    <property type="component" value="Unassembled WGS sequence"/>
</dbReference>
<proteinExistence type="predicted"/>
<dbReference type="InterPro" id="IPR026870">
    <property type="entry name" value="Zinc_ribbon_dom"/>
</dbReference>
<reference evidence="4" key="1">
    <citation type="journal article" date="2021" name="PeerJ">
        <title>Extensive microbial diversity within the chicken gut microbiome revealed by metagenomics and culture.</title>
        <authorList>
            <person name="Gilroy R."/>
            <person name="Ravi A."/>
            <person name="Getino M."/>
            <person name="Pursley I."/>
            <person name="Horton D.L."/>
            <person name="Alikhan N.F."/>
            <person name="Baker D."/>
            <person name="Gharbi K."/>
            <person name="Hall N."/>
            <person name="Watson M."/>
            <person name="Adriaenssens E.M."/>
            <person name="Foster-Nyarko E."/>
            <person name="Jarju S."/>
            <person name="Secka A."/>
            <person name="Antonio M."/>
            <person name="Oren A."/>
            <person name="Chaudhuri R.R."/>
            <person name="La Ragione R."/>
            <person name="Hildebrand F."/>
            <person name="Pallen M.J."/>
        </authorList>
    </citation>
    <scope>NUCLEOTIDE SEQUENCE</scope>
    <source>
        <strain evidence="4">CHK189-11263</strain>
    </source>
</reference>
<accession>A0A9D2MDV5</accession>
<keyword evidence="2" id="KW-0472">Membrane</keyword>
<dbReference type="AlphaFoldDB" id="A0A9D2MDV5"/>
<feature type="domain" description="FHA" evidence="3">
    <location>
        <begin position="34"/>
        <end position="84"/>
    </location>
</feature>
<evidence type="ECO:0000259" key="3">
    <source>
        <dbReference type="PROSITE" id="PS50006"/>
    </source>
</evidence>
<feature type="region of interest" description="Disordered" evidence="1">
    <location>
        <begin position="198"/>
        <end position="233"/>
    </location>
</feature>
<dbReference type="PROSITE" id="PS50006">
    <property type="entry name" value="FHA_DOMAIN"/>
    <property type="match status" value="1"/>
</dbReference>
<dbReference type="SUPFAM" id="SSF49879">
    <property type="entry name" value="SMAD/FHA domain"/>
    <property type="match status" value="1"/>
</dbReference>
<keyword evidence="2" id="KW-1133">Transmembrane helix</keyword>
<evidence type="ECO:0000256" key="2">
    <source>
        <dbReference type="SAM" id="Phobius"/>
    </source>
</evidence>
<feature type="compositionally biased region" description="Pro residues" evidence="1">
    <location>
        <begin position="143"/>
        <end position="164"/>
    </location>
</feature>
<evidence type="ECO:0000256" key="1">
    <source>
        <dbReference type="SAM" id="MobiDB-lite"/>
    </source>
</evidence>
<dbReference type="CDD" id="cd00060">
    <property type="entry name" value="FHA"/>
    <property type="match status" value="1"/>
</dbReference>
<dbReference type="InterPro" id="IPR050923">
    <property type="entry name" value="Cell_Proc_Reg/RNA_Proc"/>
</dbReference>
<dbReference type="Pfam" id="PF00498">
    <property type="entry name" value="FHA"/>
    <property type="match status" value="1"/>
</dbReference>
<keyword evidence="2" id="KW-0812">Transmembrane</keyword>
<dbReference type="EMBL" id="DWYC01000087">
    <property type="protein sequence ID" value="HJB57813.1"/>
    <property type="molecule type" value="Genomic_DNA"/>
</dbReference>
<dbReference type="InterPro" id="IPR000253">
    <property type="entry name" value="FHA_dom"/>
</dbReference>
<dbReference type="InterPro" id="IPR008984">
    <property type="entry name" value="SMAD_FHA_dom_sf"/>
</dbReference>
<feature type="region of interest" description="Disordered" evidence="1">
    <location>
        <begin position="125"/>
        <end position="170"/>
    </location>
</feature>